<feature type="region of interest" description="Disordered" evidence="3">
    <location>
        <begin position="1406"/>
        <end position="1428"/>
    </location>
</feature>
<dbReference type="SMART" id="SM00066">
    <property type="entry name" value="GAL4"/>
    <property type="match status" value="2"/>
</dbReference>
<dbReference type="HOGENOM" id="CLU_251010_0_0_1"/>
<dbReference type="InterPro" id="IPR001138">
    <property type="entry name" value="Zn2Cys6_DnaBD"/>
</dbReference>
<accession>A0A0A1TPA6</accession>
<protein>
    <recommendedName>
        <fullName evidence="9">Zn(2)-C6 fungal-type domain-containing protein</fullName>
    </recommendedName>
</protein>
<evidence type="ECO:0000259" key="6">
    <source>
        <dbReference type="PROSITE" id="PS51035"/>
    </source>
</evidence>
<dbReference type="EMBL" id="CDHN01000005">
    <property type="protein sequence ID" value="CEJ93455.1"/>
    <property type="molecule type" value="Genomic_DNA"/>
</dbReference>
<dbReference type="PROSITE" id="PS51035">
    <property type="entry name" value="BAG"/>
    <property type="match status" value="1"/>
</dbReference>
<organism evidence="7 8">
    <name type="scientific">[Torrubiella] hemipterigena</name>
    <dbReference type="NCBI Taxonomy" id="1531966"/>
    <lineage>
        <taxon>Eukaryota</taxon>
        <taxon>Fungi</taxon>
        <taxon>Dikarya</taxon>
        <taxon>Ascomycota</taxon>
        <taxon>Pezizomycotina</taxon>
        <taxon>Sordariomycetes</taxon>
        <taxon>Hypocreomycetidae</taxon>
        <taxon>Hypocreales</taxon>
        <taxon>Clavicipitaceae</taxon>
        <taxon>Clavicipitaceae incertae sedis</taxon>
        <taxon>'Torrubiella' clade</taxon>
    </lineage>
</organism>
<feature type="compositionally biased region" description="Polar residues" evidence="3">
    <location>
        <begin position="1034"/>
        <end position="1078"/>
    </location>
</feature>
<evidence type="ECO:0000313" key="7">
    <source>
        <dbReference type="EMBL" id="CEJ93455.1"/>
    </source>
</evidence>
<feature type="compositionally biased region" description="Polar residues" evidence="3">
    <location>
        <begin position="491"/>
        <end position="507"/>
    </location>
</feature>
<dbReference type="SMART" id="SM00355">
    <property type="entry name" value="ZnF_C2H2"/>
    <property type="match status" value="5"/>
</dbReference>
<feature type="domain" description="C2H2-type" evidence="5">
    <location>
        <begin position="1500"/>
        <end position="1525"/>
    </location>
</feature>
<keyword evidence="2" id="KW-0479">Metal-binding</keyword>
<dbReference type="PROSITE" id="PS50157">
    <property type="entry name" value="ZINC_FINGER_C2H2_2"/>
    <property type="match status" value="3"/>
</dbReference>
<feature type="compositionally biased region" description="Basic and acidic residues" evidence="3">
    <location>
        <begin position="658"/>
        <end position="667"/>
    </location>
</feature>
<feature type="region of interest" description="Disordered" evidence="3">
    <location>
        <begin position="487"/>
        <end position="527"/>
    </location>
</feature>
<keyword evidence="8" id="KW-1185">Reference proteome</keyword>
<dbReference type="InterPro" id="IPR013087">
    <property type="entry name" value="Znf_C2H2_type"/>
</dbReference>
<dbReference type="CDD" id="cd00067">
    <property type="entry name" value="GAL4"/>
    <property type="match status" value="2"/>
</dbReference>
<feature type="domain" description="Zn(2)-C6 fungal-type" evidence="4">
    <location>
        <begin position="609"/>
        <end position="636"/>
    </location>
</feature>
<feature type="domain" description="C2H2-type" evidence="5">
    <location>
        <begin position="1440"/>
        <end position="1469"/>
    </location>
</feature>
<feature type="region of interest" description="Disordered" evidence="3">
    <location>
        <begin position="658"/>
        <end position="697"/>
    </location>
</feature>
<dbReference type="SUPFAM" id="SSF57701">
    <property type="entry name" value="Zn2/Cys6 DNA-binding domain"/>
    <property type="match status" value="2"/>
</dbReference>
<evidence type="ECO:0000259" key="5">
    <source>
        <dbReference type="PROSITE" id="PS50157"/>
    </source>
</evidence>
<evidence type="ECO:0000256" key="3">
    <source>
        <dbReference type="SAM" id="MobiDB-lite"/>
    </source>
</evidence>
<feature type="region of interest" description="Disordered" evidence="3">
    <location>
        <begin position="1196"/>
        <end position="1290"/>
    </location>
</feature>
<dbReference type="OrthoDB" id="6365676at2759"/>
<feature type="domain" description="C2H2-type" evidence="5">
    <location>
        <begin position="1468"/>
        <end position="1498"/>
    </location>
</feature>
<evidence type="ECO:0000256" key="1">
    <source>
        <dbReference type="ARBA" id="ARBA00023242"/>
    </source>
</evidence>
<name>A0A0A1TPA6_9HYPO</name>
<evidence type="ECO:0000259" key="4">
    <source>
        <dbReference type="PROSITE" id="PS50048"/>
    </source>
</evidence>
<feature type="region of interest" description="Disordered" evidence="3">
    <location>
        <begin position="1028"/>
        <end position="1125"/>
    </location>
</feature>
<feature type="region of interest" description="Disordered" evidence="3">
    <location>
        <begin position="224"/>
        <end position="244"/>
    </location>
</feature>
<feature type="compositionally biased region" description="Low complexity" evidence="3">
    <location>
        <begin position="1113"/>
        <end position="1125"/>
    </location>
</feature>
<dbReference type="Gene3D" id="3.30.160.60">
    <property type="entry name" value="Classic Zinc Finger"/>
    <property type="match status" value="2"/>
</dbReference>
<keyword evidence="1" id="KW-0539">Nucleus</keyword>
<dbReference type="STRING" id="1531966.A0A0A1TPA6"/>
<dbReference type="Gene3D" id="4.10.240.10">
    <property type="entry name" value="Zn(2)-C6 fungal-type DNA-binding domain"/>
    <property type="match status" value="2"/>
</dbReference>
<dbReference type="Pfam" id="PF00172">
    <property type="entry name" value="Zn_clus"/>
    <property type="match status" value="2"/>
</dbReference>
<evidence type="ECO:0000313" key="8">
    <source>
        <dbReference type="Proteomes" id="UP000039046"/>
    </source>
</evidence>
<feature type="domain" description="BAG" evidence="6">
    <location>
        <begin position="1319"/>
        <end position="1381"/>
    </location>
</feature>
<dbReference type="PROSITE" id="PS00028">
    <property type="entry name" value="ZINC_FINGER_C2H2_1"/>
    <property type="match status" value="3"/>
</dbReference>
<keyword evidence="2" id="KW-0863">Zinc-finger</keyword>
<keyword evidence="2" id="KW-0862">Zinc</keyword>
<dbReference type="GO" id="GO:0000981">
    <property type="term" value="F:DNA-binding transcription factor activity, RNA polymerase II-specific"/>
    <property type="evidence" value="ECO:0007669"/>
    <property type="project" value="InterPro"/>
</dbReference>
<dbReference type="PROSITE" id="PS00463">
    <property type="entry name" value="ZN2_CY6_FUNGAL_1"/>
    <property type="match status" value="2"/>
</dbReference>
<dbReference type="Pfam" id="PF02179">
    <property type="entry name" value="BAG"/>
    <property type="match status" value="1"/>
</dbReference>
<reference evidence="7 8" key="1">
    <citation type="journal article" date="2015" name="Genome Announc.">
        <title>Draft Genome Sequence and Gene Annotation of the Entomopathogenic Fungus Verticillium hemipterigenum.</title>
        <authorList>
            <person name="Horn F."/>
            <person name="Habel A."/>
            <person name="Scharf D.H."/>
            <person name="Dworschak J."/>
            <person name="Brakhage A.A."/>
            <person name="Guthke R."/>
            <person name="Hertweck C."/>
            <person name="Linde J."/>
        </authorList>
    </citation>
    <scope>NUCLEOTIDE SEQUENCE [LARGE SCALE GENOMIC DNA]</scope>
</reference>
<dbReference type="GO" id="GO:0051087">
    <property type="term" value="F:protein-folding chaperone binding"/>
    <property type="evidence" value="ECO:0007669"/>
    <property type="project" value="InterPro"/>
</dbReference>
<dbReference type="InterPro" id="IPR036864">
    <property type="entry name" value="Zn2-C6_fun-type_DNA-bd_sf"/>
</dbReference>
<feature type="compositionally biased region" description="Basic and acidic residues" evidence="3">
    <location>
        <begin position="1196"/>
        <end position="1224"/>
    </location>
</feature>
<dbReference type="PROSITE" id="PS50048">
    <property type="entry name" value="ZN2_CY6_FUNGAL_2"/>
    <property type="match status" value="2"/>
</dbReference>
<feature type="domain" description="Zn(2)-C6 fungal-type" evidence="4">
    <location>
        <begin position="703"/>
        <end position="733"/>
    </location>
</feature>
<dbReference type="Gene3D" id="1.20.58.120">
    <property type="entry name" value="BAG domain"/>
    <property type="match status" value="1"/>
</dbReference>
<gene>
    <name evidence="7" type="ORF">VHEMI09043</name>
</gene>
<sequence>MADAGTPAASVAIRANQSLSAFQQCLVAASAVHPRELSMVEDQLARFSTWASSIGVFAPGRASMDHRLRHTLDVQGVVMDLLESLTYRIEACTSILQSISDDSEIPQTQQLVDSFGNIANEISHLNKISNTIRKASKETQHLRASNFQIQDNEGNEIESLLLSHFKHYINDLFPSCSETLKGRLSNTMLLRRKRILYRRHRQGTTSIRLQEMMVQAVVALPSAQTEDTPTLRKHSHHGGATPSQVMTATTLASKQFKMVSSTPSVISASKTVALVNHQALTFPTAPGYILKQKFEALREKSLQEFHTSIVGGLRRPLAEAQLNMELEIILQNIGEIACPYCLYAIPAQEAFDERKWQQHVKNDLDPYICLFEHCNSENVLYSHSQEWLNHLRDHAKIWHCFSHPTLDPFTSRDDYIEHIRNVHGSTLNDSQLRALANKNSRKRVDLFPSCPLCGATATDVTGRMEDHITGHLRSIALKSLPAYEEDVPDDFQSTENSEQISDMSSRSTIRHGSFSGGDNDDEDAMDMGSPVTYGNHGESTTETSQSLSGLETIHQYLEGHGGVFEQQSNYKEDEMSITSDDVVTTMVSEKPEKQLEEQTEKLWTRSRNACLACRIRKQKCDGLRPCSPCVRLGLGCNGASKPPVASEDIDTEVIPGKPEEKFEEQSDSKGNADQIDPETALNYGISPPEPRLRKNSTTRSRTACLACRTRRLRCDEIHPTCGQCAAAKLDCYYSILHSDADKAPSTSEEPHITIIQEAPKPNLDGVMDSDAAPIQFTDCIGRKFNLPFDRCATRPDMDELIKQVFIYQDLHGRQVHEGFYDLLGPDGTIIPPSAWDQVIQPGLPITMSLWSLSRLPPNFFGAPQGLAPEDERETSPIQVESPYLDEDSDVAMPYDGNDQIYPTVTTEAQFSGYMERLEREMQAAESSNPAMEELKRGAYLSGRQSDPYPTTTRVLRKHVSLTALWERDIEFEILSEDEVVIKRIVPEWELEQLQEHTSKIRRGRPHGSNPSIVDRLRQTKQKISEIRELLPKTSLASETVNQSTEQVPPHESPQQPIQMNTSQMNPGDVSNNETNEFQQMDLDMGDGIPPKGEQAANTSNAGAREQEMREAGSSPQTSQTSAPSDSLELDHAMIQQIIPQLPLDIKTWQDLSIWRSHNPISPDTHMQLMLLEQQQRKAGLMRRELEELDEIEQLEQKARSRVHPRDDSQERKRPRIEELDRSDLDLASDSLERTSPMGEAGSSSQNPEQERLAPTKPVRKEKIKTRGRGKLKRLSPASNESTISSSPWPQPLPAQFSRSFEALDSLHHQFLGKWRPLCEEFLAAPPTDPDKREEEHRRLSESIMAQIIIKLDAVDTGGHEEIRNKRRAIVQEVEDTLRQLAFANKLGYRNLDPALGSLENYSPLPSAGASFGSPSNPPQPYIDPSETEEPISSSETAAVFACSEPGCTQSFDQPHKLEHHQRYHTKEHHCTLPGCNKVFGTARDLQRHVNERHSMATQEFHCSEPGCEQVFYRRVDWKRHMSKHP</sequence>
<evidence type="ECO:0000256" key="2">
    <source>
        <dbReference type="PROSITE-ProRule" id="PRU00042"/>
    </source>
</evidence>
<feature type="compositionally biased region" description="Polar residues" evidence="3">
    <location>
        <begin position="1276"/>
        <end position="1287"/>
    </location>
</feature>
<dbReference type="SUPFAM" id="SSF63491">
    <property type="entry name" value="BAG domain"/>
    <property type="match status" value="1"/>
</dbReference>
<dbReference type="InterPro" id="IPR003103">
    <property type="entry name" value="BAG_domain"/>
</dbReference>
<feature type="compositionally biased region" description="Basic residues" evidence="3">
    <location>
        <begin position="1257"/>
        <end position="1273"/>
    </location>
</feature>
<dbReference type="Pfam" id="PF22893">
    <property type="entry name" value="ULD_2"/>
    <property type="match status" value="1"/>
</dbReference>
<dbReference type="GO" id="GO:0008270">
    <property type="term" value="F:zinc ion binding"/>
    <property type="evidence" value="ECO:0007669"/>
    <property type="project" value="UniProtKB-KW"/>
</dbReference>
<evidence type="ECO:0008006" key="9">
    <source>
        <dbReference type="Google" id="ProtNLM"/>
    </source>
</evidence>
<dbReference type="PANTHER" id="PTHR35391">
    <property type="entry name" value="C2H2-TYPE DOMAIN-CONTAINING PROTEIN-RELATED"/>
    <property type="match status" value="1"/>
</dbReference>
<proteinExistence type="predicted"/>
<dbReference type="Proteomes" id="UP000039046">
    <property type="component" value="Unassembled WGS sequence"/>
</dbReference>
<dbReference type="InterPro" id="IPR036533">
    <property type="entry name" value="BAG_dom_sf"/>
</dbReference>
<dbReference type="PANTHER" id="PTHR35391:SF7">
    <property type="entry name" value="C2H2-TYPE DOMAIN-CONTAINING PROTEIN"/>
    <property type="match status" value="1"/>
</dbReference>
<dbReference type="InterPro" id="IPR054464">
    <property type="entry name" value="ULD_fung"/>
</dbReference>